<accession>A0A6P6XJX5</accession>
<dbReference type="RefSeq" id="XP_027126347.1">
    <property type="nucleotide sequence ID" value="XM_027270546.2"/>
</dbReference>
<dbReference type="OrthoDB" id="513929at2759"/>
<keyword evidence="2" id="KW-1185">Reference proteome</keyword>
<dbReference type="AlphaFoldDB" id="A0A6P6XJX5"/>
<evidence type="ECO:0000256" key="1">
    <source>
        <dbReference type="SAM" id="Phobius"/>
    </source>
</evidence>
<name>A0A6P6XJX5_COFAR</name>
<reference evidence="3" key="2">
    <citation type="submission" date="2025-08" db="UniProtKB">
        <authorList>
            <consortium name="RefSeq"/>
        </authorList>
    </citation>
    <scope>IDENTIFICATION</scope>
    <source>
        <tissue evidence="3">Leaves</tissue>
    </source>
</reference>
<sequence>MLVNVGSLLAKGKANFHVRLSGQAGITSQLIPVHITAFSVACWYVELTDMAAVASAAAPLVLKSCSPASKNPPPNAIRIAFANPNTCSTKISKTSAGLVRALESEREEANSDKDNPDDIAFLSQEDLNYLVKLGGGSVAGAAAIKYGSVVFPEITRPNIIEALALISFPVIAAVLLLIRQSRSQ</sequence>
<reference evidence="2" key="1">
    <citation type="journal article" date="2025" name="Foods">
        <title>Unveiling the Microbial Signatures of Arabica Coffee Cherries: Insights into Ripeness Specific Diversity, Functional Traits, and Implications for Quality and Safety.</title>
        <authorList>
            <consortium name="RefSeq"/>
            <person name="Tenea G.N."/>
            <person name="Cifuentes V."/>
            <person name="Reyes P."/>
            <person name="Cevallos-Vallejos M."/>
        </authorList>
    </citation>
    <scope>NUCLEOTIDE SEQUENCE [LARGE SCALE GENOMIC DNA]</scope>
</reference>
<evidence type="ECO:0000313" key="2">
    <source>
        <dbReference type="Proteomes" id="UP001652660"/>
    </source>
</evidence>
<feature type="transmembrane region" description="Helical" evidence="1">
    <location>
        <begin position="159"/>
        <end position="178"/>
    </location>
</feature>
<dbReference type="PANTHER" id="PTHR37224">
    <property type="entry name" value="OS02G0804400 PROTEIN"/>
    <property type="match status" value="1"/>
</dbReference>
<dbReference type="GeneID" id="113742657"/>
<keyword evidence="1" id="KW-0472">Membrane</keyword>
<keyword evidence="1" id="KW-1133">Transmembrane helix</keyword>
<proteinExistence type="predicted"/>
<evidence type="ECO:0000313" key="3">
    <source>
        <dbReference type="RefSeq" id="XP_027126347.1"/>
    </source>
</evidence>
<keyword evidence="1" id="KW-0812">Transmembrane</keyword>
<dbReference type="Proteomes" id="UP001652660">
    <property type="component" value="Chromosome 4e"/>
</dbReference>
<organism evidence="2 3">
    <name type="scientific">Coffea arabica</name>
    <name type="common">Arabian coffee</name>
    <dbReference type="NCBI Taxonomy" id="13443"/>
    <lineage>
        <taxon>Eukaryota</taxon>
        <taxon>Viridiplantae</taxon>
        <taxon>Streptophyta</taxon>
        <taxon>Embryophyta</taxon>
        <taxon>Tracheophyta</taxon>
        <taxon>Spermatophyta</taxon>
        <taxon>Magnoliopsida</taxon>
        <taxon>eudicotyledons</taxon>
        <taxon>Gunneridae</taxon>
        <taxon>Pentapetalae</taxon>
        <taxon>asterids</taxon>
        <taxon>lamiids</taxon>
        <taxon>Gentianales</taxon>
        <taxon>Rubiaceae</taxon>
        <taxon>Ixoroideae</taxon>
        <taxon>Gardenieae complex</taxon>
        <taxon>Bertiereae - Coffeeae clade</taxon>
        <taxon>Coffeeae</taxon>
        <taxon>Coffea</taxon>
    </lineage>
</organism>
<gene>
    <name evidence="3" type="primary">LOC113742657</name>
</gene>
<protein>
    <submittedName>
        <fullName evidence="3">Uncharacterized protein</fullName>
    </submittedName>
</protein>